<accession>I3EFW4</accession>
<gene>
    <name evidence="1" type="ORF">NEQG_01555</name>
</gene>
<dbReference type="OMA" id="YRFSTLY"/>
<dbReference type="OrthoDB" id="31183at2759"/>
<dbReference type="AlphaFoldDB" id="I3EFW4"/>
<reference evidence="1" key="1">
    <citation type="submission" date="2011-01" db="EMBL/GenBank/DDBJ databases">
        <title>The Genome Sequence of Nematocida parisii strain ERTm3.</title>
        <authorList>
            <consortium name="The Broad Institute Genome Sequencing Platform"/>
            <consortium name="The Broad Institute Genome Sequencing Center for Infectious Disease"/>
            <person name="Cuomo C."/>
            <person name="Troemel E."/>
            <person name="Young S.K."/>
            <person name="Zeng Q."/>
            <person name="Gargeya S."/>
            <person name="Fitzgerald M."/>
            <person name="Haas B."/>
            <person name="Abouelleil A."/>
            <person name="Alvarado L."/>
            <person name="Arachchi H.M."/>
            <person name="Berlin A."/>
            <person name="Chapman S.B."/>
            <person name="Gearin G."/>
            <person name="Goldberg J."/>
            <person name="Griggs A."/>
            <person name="Gujja S."/>
            <person name="Hansen M."/>
            <person name="Heiman D."/>
            <person name="Howarth C."/>
            <person name="Larimer J."/>
            <person name="Lui A."/>
            <person name="MacDonald P.J.P."/>
            <person name="McCowen C."/>
            <person name="Montmayeur A."/>
            <person name="Murphy C."/>
            <person name="Neiman D."/>
            <person name="Pearson M."/>
            <person name="Priest M."/>
            <person name="Roberts A."/>
            <person name="Saif S."/>
            <person name="Shea T."/>
            <person name="Sisk P."/>
            <person name="Stolte C."/>
            <person name="Sykes S."/>
            <person name="Wortman J."/>
            <person name="Nusbaum C."/>
            <person name="Birren B."/>
        </authorList>
    </citation>
    <scope>NUCLEOTIDE SEQUENCE</scope>
    <source>
        <strain evidence="1">ERTm3</strain>
    </source>
</reference>
<proteinExistence type="predicted"/>
<organism evidence="1 2">
    <name type="scientific">Nematocida parisii (strain ERTm3)</name>
    <name type="common">Nematode killer fungus</name>
    <dbReference type="NCBI Taxonomy" id="935791"/>
    <lineage>
        <taxon>Eukaryota</taxon>
        <taxon>Fungi</taxon>
        <taxon>Fungi incertae sedis</taxon>
        <taxon>Microsporidia</taxon>
        <taxon>Nematocida</taxon>
    </lineage>
</organism>
<evidence type="ECO:0000313" key="1">
    <source>
        <dbReference type="EMBL" id="EIJ88111.1"/>
    </source>
</evidence>
<evidence type="ECO:0000313" key="2">
    <source>
        <dbReference type="Proteomes" id="UP000002872"/>
    </source>
</evidence>
<sequence length="972" mass="111217">MNNELIDEIEQEIDGFNKNTYKLDCNSIHTDVQDISYRFSTLYAHFKRTGDKDKLIKEYPMEFAVQIISEKEEISDWISILKEIIFKSLKYDEIVELLLEKPYISLVISDDSEYTKLSKKYPIIKILSEIEREKEGKDIKKITKKMVSEFHQILPNRQIEKWIFKKVTSYNELKLVIDGLLPVLSTETIENELVKMSDWKSIELFLSEVHHKAFIRSVDRDVLISHFSEYIDTVSKYNGYTPLGIELSDEEREGLLDIAKCKLERSNNTPEEVLFIVYVYGDLHAHINTLFGVKSIIESIPESDRKRPIKALLEILSDRRDTVQCTDLFGIIQVLDVFDVDTTVSLLLYRTAISLDVRGFSRVICNAVLKKESGTVESKMLKCLRGDNVDLVSAVFEKYFNELTPQEILLVIKTEYVDVLVPGLLNIFSGLEQNIKIDIIRAAVEMYRIENTLLFSVLSTSVPLSILLESVVPGDKYSVQLILDTVLARVSAVEESVSINNPSGCKSDTEVEHRRVVSLLLDTLIHARKVCNVGSVLCNWERSILPMRGIPGLLSNKLKVNGSSQVVRGLVSRYLKKNLPPTDLLLALVQDKVLDNSVLQNVLMHNPSSRSKVLLFRALISRQLNGKSLLLVLSILKDKKSSLLRYYVQSRLQYIVKAVLKQKDAHFALVLKIMCNLVGREKNVMHPYTHSLMGLIKQTRRKEYAKRLTQINLRYIINAVSDDMDVQILEKYVNNKVSELEPEEVKELTTFCINRTDKGSALRILVELFSVIENKQAVWTDLLRKTEGFTPKFIHTLHRMCRLDRKGACTGSLSLIYSRLEDMLINALNTDKSPEIISIMKRFFMHEKSTLISIQKVMELSMQAISTRKSIPGLISALFYSQSINNPSEAEGINHTILVDLVKADGPRKNRLFNTLYKIYNKNPDFISRLLGQSAPYFAILLESKDAHTRHKAEQLMKIISTLSGEDPYKFL</sequence>
<name>I3EFW4_NEMP3</name>
<dbReference type="InParanoid" id="I3EFW4"/>
<dbReference type="EMBL" id="GL870879">
    <property type="protein sequence ID" value="EIJ88111.1"/>
    <property type="molecule type" value="Genomic_DNA"/>
</dbReference>
<dbReference type="SUPFAM" id="SSF48371">
    <property type="entry name" value="ARM repeat"/>
    <property type="match status" value="1"/>
</dbReference>
<protein>
    <submittedName>
        <fullName evidence="1">Uncharacterized protein</fullName>
    </submittedName>
</protein>
<dbReference type="InterPro" id="IPR016024">
    <property type="entry name" value="ARM-type_fold"/>
</dbReference>
<keyword evidence="2" id="KW-1185">Reference proteome</keyword>
<dbReference type="HOGENOM" id="CLU_007547_0_0_1"/>
<dbReference type="VEuPathDB" id="MicrosporidiaDB:NEQG_01555"/>
<dbReference type="Proteomes" id="UP000002872">
    <property type="component" value="Unassembled WGS sequence"/>
</dbReference>